<evidence type="ECO:0000313" key="2">
    <source>
        <dbReference type="EMBL" id="AIX24098.1"/>
    </source>
</evidence>
<keyword evidence="1" id="KW-0472">Membrane</keyword>
<reference evidence="4 5" key="1">
    <citation type="submission" date="2013-12" db="EMBL/GenBank/DDBJ databases">
        <title>Ecological redundancy of diverse viral populations within a natural community.</title>
        <authorList>
            <person name="Gregory A.C."/>
            <person name="LaButti K."/>
            <person name="Copeland A."/>
            <person name="Woyke T."/>
            <person name="Sullivan M.B."/>
        </authorList>
    </citation>
    <scope>NUCLEOTIDE SEQUENCE [LARGE SCALE GENOMIC DNA]</scope>
    <source>
        <strain evidence="2">Syn7803US103</strain>
        <strain evidence="3">Syn7803US23</strain>
    </source>
</reference>
<keyword evidence="5" id="KW-1185">Reference proteome</keyword>
<keyword evidence="1" id="KW-1133">Transmembrane helix</keyword>
<gene>
    <name evidence="2" type="ORF">Syn7803US103_203</name>
    <name evidence="3" type="ORF">Syn7803US23_200</name>
</gene>
<dbReference type="KEGG" id="vg:24171381"/>
<dbReference type="Proteomes" id="UP000185285">
    <property type="component" value="Segment"/>
</dbReference>
<dbReference type="EMBL" id="KJ019069">
    <property type="protein sequence ID" value="AIX24098.1"/>
    <property type="molecule type" value="Genomic_DNA"/>
</dbReference>
<dbReference type="Proteomes" id="UP000033008">
    <property type="component" value="Segment"/>
</dbReference>
<evidence type="ECO:0000313" key="5">
    <source>
        <dbReference type="Proteomes" id="UP000185285"/>
    </source>
</evidence>
<dbReference type="RefSeq" id="YP_009134185.1">
    <property type="nucleotide sequence ID" value="NC_026926.1"/>
</dbReference>
<accession>A0A0E3FKP1</accession>
<organism evidence="3 5">
    <name type="scientific">Synechococcus phage ACG-2014j</name>
    <dbReference type="NCBI Taxonomy" id="1493514"/>
    <lineage>
        <taxon>Viruses</taxon>
        <taxon>Duplodnaviria</taxon>
        <taxon>Heunggongvirae</taxon>
        <taxon>Uroviricota</taxon>
        <taxon>Caudoviricetes</taxon>
        <taxon>Pantevenvirales</taxon>
        <taxon>Kyanoviridae</taxon>
        <taxon>Potamoivirus</taxon>
        <taxon>Potamoivirus tusconj</taxon>
    </lineage>
</organism>
<proteinExistence type="predicted"/>
<name>A0A0E3FKP1_9CAUD</name>
<keyword evidence="1" id="KW-0812">Transmembrane</keyword>
<feature type="transmembrane region" description="Helical" evidence="1">
    <location>
        <begin position="6"/>
        <end position="23"/>
    </location>
</feature>
<sequence>MDTSNFLALVVGFMVANFLLYLIKESDDDNGGGDGGIMTPIMAPTN</sequence>
<evidence type="ECO:0000256" key="1">
    <source>
        <dbReference type="SAM" id="Phobius"/>
    </source>
</evidence>
<evidence type="ECO:0000313" key="3">
    <source>
        <dbReference type="EMBL" id="AIX28544.1"/>
    </source>
</evidence>
<protein>
    <submittedName>
        <fullName evidence="3">Uncharacterized protein</fullName>
    </submittedName>
</protein>
<dbReference type="EMBL" id="KJ019089">
    <property type="protein sequence ID" value="AIX28544.1"/>
    <property type="molecule type" value="Genomic_DNA"/>
</dbReference>
<dbReference type="GeneID" id="24171381"/>
<evidence type="ECO:0000313" key="4">
    <source>
        <dbReference type="Proteomes" id="UP000033008"/>
    </source>
</evidence>